<evidence type="ECO:0000256" key="9">
    <source>
        <dbReference type="ARBA" id="ARBA00022946"/>
    </source>
</evidence>
<keyword evidence="3" id="KW-0813">Transport</keyword>
<protein>
    <recommendedName>
        <fullName evidence="14">EF-hand domain-containing protein</fullName>
    </recommendedName>
</protein>
<dbReference type="InterPro" id="IPR039800">
    <property type="entry name" value="MICU1/2/3"/>
</dbReference>
<keyword evidence="4" id="KW-0109">Calcium transport</keyword>
<dbReference type="GO" id="GO:1990246">
    <property type="term" value="C:uniplex complex"/>
    <property type="evidence" value="ECO:0007669"/>
    <property type="project" value="TreeGrafter"/>
</dbReference>
<comment type="subcellular location">
    <subcellularLocation>
        <location evidence="1">Mitochondrion inner membrane</location>
    </subcellularLocation>
    <subcellularLocation>
        <location evidence="2">Mitochondrion intermembrane space</location>
    </subcellularLocation>
</comment>
<dbReference type="GO" id="GO:0005509">
    <property type="term" value="F:calcium ion binding"/>
    <property type="evidence" value="ECO:0007669"/>
    <property type="project" value="InterPro"/>
</dbReference>
<evidence type="ECO:0000256" key="5">
    <source>
        <dbReference type="ARBA" id="ARBA00022723"/>
    </source>
</evidence>
<evidence type="ECO:0000256" key="1">
    <source>
        <dbReference type="ARBA" id="ARBA00004273"/>
    </source>
</evidence>
<dbReference type="SUPFAM" id="SSF47473">
    <property type="entry name" value="EF-hand"/>
    <property type="match status" value="1"/>
</dbReference>
<keyword evidence="6" id="KW-0677">Repeat</keyword>
<dbReference type="EMBL" id="CAUYUE010000013">
    <property type="protein sequence ID" value="CAK0785993.1"/>
    <property type="molecule type" value="Genomic_DNA"/>
</dbReference>
<dbReference type="InterPro" id="IPR018247">
    <property type="entry name" value="EF_Hand_1_Ca_BS"/>
</dbReference>
<dbReference type="GO" id="GO:0005758">
    <property type="term" value="C:mitochondrial intermembrane space"/>
    <property type="evidence" value="ECO:0007669"/>
    <property type="project" value="UniProtKB-SubCell"/>
</dbReference>
<evidence type="ECO:0000256" key="10">
    <source>
        <dbReference type="ARBA" id="ARBA00023065"/>
    </source>
</evidence>
<evidence type="ECO:0000259" key="14">
    <source>
        <dbReference type="PROSITE" id="PS50222"/>
    </source>
</evidence>
<evidence type="ECO:0000256" key="3">
    <source>
        <dbReference type="ARBA" id="ARBA00022448"/>
    </source>
</evidence>
<dbReference type="Pfam" id="PF13499">
    <property type="entry name" value="EF-hand_7"/>
    <property type="match status" value="1"/>
</dbReference>
<dbReference type="SMART" id="SM00054">
    <property type="entry name" value="EFh"/>
    <property type="match status" value="2"/>
</dbReference>
<accession>A0AAV1IF94</accession>
<evidence type="ECO:0000256" key="11">
    <source>
        <dbReference type="ARBA" id="ARBA00023128"/>
    </source>
</evidence>
<dbReference type="InterPro" id="IPR002048">
    <property type="entry name" value="EF_hand_dom"/>
</dbReference>
<evidence type="ECO:0000313" key="15">
    <source>
        <dbReference type="EMBL" id="CAK0785993.1"/>
    </source>
</evidence>
<sequence>MVLHDSRRRSHKFAENCLKPIRPQAASCVALGHGQWKAWPGKCRWLPLAAAAVLLPQTAHLEHEETDKSSGWKILGLSSRRRVFFKYEKRIRELSAPDKVFDYFASISQDGMRLMTPSDLLHSLVAVFPPEDSKLERSGALKGDRHNMSAQLPEIIKDTDFFAQFDTDGDGYICFGEYLLIITFLVIPLEDVEIIFSMFDEDNSGALSLAEFLHVTSNLQKRLHRVSPIQRTGLQTGSGEEGHGMLISFFGADGKDQLDLAHFGTFCRALHAELVRLEFLHYDHARKGHIPGVSFAHSLASHTHAQNVDAYLDIIDQMPESLKSAKVSWEDFQAFALLRQSVHRLAVALDFFISTEGCICKDDFQRAVTKIQGSPLPGILVDICFAVYGNEHGHLHHRDLLHAIRKREGNMIYSKQMLGLDKASDKNIFACLQSCIMGCD</sequence>
<dbReference type="PANTHER" id="PTHR12294">
    <property type="entry name" value="EF HAND DOMAIN FAMILY A1,A2-RELATED"/>
    <property type="match status" value="1"/>
</dbReference>
<keyword evidence="5" id="KW-0479">Metal-binding</keyword>
<evidence type="ECO:0000256" key="7">
    <source>
        <dbReference type="ARBA" id="ARBA00022792"/>
    </source>
</evidence>
<keyword evidence="16" id="KW-1185">Reference proteome</keyword>
<evidence type="ECO:0000256" key="2">
    <source>
        <dbReference type="ARBA" id="ARBA00004569"/>
    </source>
</evidence>
<gene>
    <name evidence="15" type="ORF">CVIRNUC_009206</name>
</gene>
<comment type="caution">
    <text evidence="15">The sequence shown here is derived from an EMBL/GenBank/DDBJ whole genome shotgun (WGS) entry which is preliminary data.</text>
</comment>
<evidence type="ECO:0000256" key="13">
    <source>
        <dbReference type="ARBA" id="ARBA00038333"/>
    </source>
</evidence>
<keyword evidence="11" id="KW-0496">Mitochondrion</keyword>
<keyword evidence="7" id="KW-0999">Mitochondrion inner membrane</keyword>
<dbReference type="Proteomes" id="UP001314263">
    <property type="component" value="Unassembled WGS sequence"/>
</dbReference>
<keyword evidence="12" id="KW-0472">Membrane</keyword>
<dbReference type="InterPro" id="IPR011992">
    <property type="entry name" value="EF-hand-dom_pair"/>
</dbReference>
<dbReference type="GO" id="GO:0036444">
    <property type="term" value="P:calcium import into the mitochondrion"/>
    <property type="evidence" value="ECO:0007669"/>
    <property type="project" value="TreeGrafter"/>
</dbReference>
<dbReference type="GO" id="GO:0051560">
    <property type="term" value="P:mitochondrial calcium ion homeostasis"/>
    <property type="evidence" value="ECO:0007669"/>
    <property type="project" value="TreeGrafter"/>
</dbReference>
<comment type="similarity">
    <text evidence="13">Belongs to the MICU1 family. MICU1 subfamily.</text>
</comment>
<keyword evidence="8" id="KW-0106">Calcium</keyword>
<keyword evidence="9" id="KW-0809">Transit peptide</keyword>
<proteinExistence type="inferred from homology"/>
<dbReference type="PROSITE" id="PS50222">
    <property type="entry name" value="EF_HAND_2"/>
    <property type="match status" value="1"/>
</dbReference>
<dbReference type="PANTHER" id="PTHR12294:SF1">
    <property type="entry name" value="CALCIUM UPTAKE PROTEIN 1, MITOCHONDRIAL"/>
    <property type="match status" value="1"/>
</dbReference>
<name>A0AAV1IF94_9CHLO</name>
<evidence type="ECO:0000256" key="4">
    <source>
        <dbReference type="ARBA" id="ARBA00022568"/>
    </source>
</evidence>
<feature type="domain" description="EF-hand" evidence="14">
    <location>
        <begin position="187"/>
        <end position="222"/>
    </location>
</feature>
<dbReference type="Gene3D" id="1.10.238.10">
    <property type="entry name" value="EF-hand"/>
    <property type="match status" value="1"/>
</dbReference>
<dbReference type="PROSITE" id="PS00018">
    <property type="entry name" value="EF_HAND_1"/>
    <property type="match status" value="1"/>
</dbReference>
<keyword evidence="10" id="KW-0406">Ion transport</keyword>
<evidence type="ECO:0000256" key="8">
    <source>
        <dbReference type="ARBA" id="ARBA00022837"/>
    </source>
</evidence>
<dbReference type="CDD" id="cd00051">
    <property type="entry name" value="EFh"/>
    <property type="match status" value="1"/>
</dbReference>
<reference evidence="15 16" key="1">
    <citation type="submission" date="2023-10" db="EMBL/GenBank/DDBJ databases">
        <authorList>
            <person name="Maclean D."/>
            <person name="Macfadyen A."/>
        </authorList>
    </citation>
    <scope>NUCLEOTIDE SEQUENCE [LARGE SCALE GENOMIC DNA]</scope>
</reference>
<evidence type="ECO:0000313" key="16">
    <source>
        <dbReference type="Proteomes" id="UP001314263"/>
    </source>
</evidence>
<evidence type="ECO:0000256" key="6">
    <source>
        <dbReference type="ARBA" id="ARBA00022737"/>
    </source>
</evidence>
<evidence type="ECO:0000256" key="12">
    <source>
        <dbReference type="ARBA" id="ARBA00023136"/>
    </source>
</evidence>
<organism evidence="15 16">
    <name type="scientific">Coccomyxa viridis</name>
    <dbReference type="NCBI Taxonomy" id="1274662"/>
    <lineage>
        <taxon>Eukaryota</taxon>
        <taxon>Viridiplantae</taxon>
        <taxon>Chlorophyta</taxon>
        <taxon>core chlorophytes</taxon>
        <taxon>Trebouxiophyceae</taxon>
        <taxon>Trebouxiophyceae incertae sedis</taxon>
        <taxon>Coccomyxaceae</taxon>
        <taxon>Coccomyxa</taxon>
    </lineage>
</organism>
<dbReference type="AlphaFoldDB" id="A0AAV1IF94"/>